<dbReference type="InterPro" id="IPR041667">
    <property type="entry name" value="Cupin_8"/>
</dbReference>
<dbReference type="SMART" id="SM00558">
    <property type="entry name" value="JmjC"/>
    <property type="match status" value="1"/>
</dbReference>
<evidence type="ECO:0000313" key="3">
    <source>
        <dbReference type="Proteomes" id="UP001501083"/>
    </source>
</evidence>
<accession>A0ABP9LCG2</accession>
<sequence>MSIAIEEVRAADGPITRQALIDGARPRVLRGICRDWPMVALARGSDSAFARELAHHDNATPVDALLMPPEALGVVGYNADLSGFNYRHFRVTVTQVLERLAAYSRQEEGEAGGVAMQSALVAQCLPGLMDAHPMPLLDADVQPRLWIGNRVTTPAHFDTSHNLAVVVCGRRRFTLMPPEQVRNLYVGPLDRAPTAAAISLPPIDAVDDPRYPRLGEALAHAQVAELEPGDAIYIPPVWWHHVASLERLNALINYWWRPPAFPGHVPEPGLDALMHCLLAFRSLPRAEREAWRTLLDHYVFDDADPAAHLPADRRGVLGPLTADVEARLRSLIQR</sequence>
<name>A0ABP9LCG2_9GAMM</name>
<dbReference type="PROSITE" id="PS51184">
    <property type="entry name" value="JMJC"/>
    <property type="match status" value="1"/>
</dbReference>
<dbReference type="SUPFAM" id="SSF51197">
    <property type="entry name" value="Clavaminate synthase-like"/>
    <property type="match status" value="1"/>
</dbReference>
<gene>
    <name evidence="2" type="ORF">GCM10025759_12570</name>
</gene>
<comment type="caution">
    <text evidence="2">The sequence shown here is derived from an EMBL/GenBank/DDBJ whole genome shotgun (WGS) entry which is preliminary data.</text>
</comment>
<dbReference type="InterPro" id="IPR014710">
    <property type="entry name" value="RmlC-like_jellyroll"/>
</dbReference>
<dbReference type="Proteomes" id="UP001501083">
    <property type="component" value="Unassembled WGS sequence"/>
</dbReference>
<dbReference type="RefSeq" id="WP_158986912.1">
    <property type="nucleotide sequence ID" value="NZ_BAABKY010000002.1"/>
</dbReference>
<dbReference type="Pfam" id="PF13621">
    <property type="entry name" value="Cupin_8"/>
    <property type="match status" value="1"/>
</dbReference>
<dbReference type="Gene3D" id="2.60.120.10">
    <property type="entry name" value="Jelly Rolls"/>
    <property type="match status" value="1"/>
</dbReference>
<evidence type="ECO:0000259" key="1">
    <source>
        <dbReference type="PROSITE" id="PS51184"/>
    </source>
</evidence>
<reference evidence="3" key="1">
    <citation type="journal article" date="2019" name="Int. J. Syst. Evol. Microbiol.">
        <title>The Global Catalogue of Microorganisms (GCM) 10K type strain sequencing project: providing services to taxonomists for standard genome sequencing and annotation.</title>
        <authorList>
            <consortium name="The Broad Institute Genomics Platform"/>
            <consortium name="The Broad Institute Genome Sequencing Center for Infectious Disease"/>
            <person name="Wu L."/>
            <person name="Ma J."/>
        </authorList>
    </citation>
    <scope>NUCLEOTIDE SEQUENCE [LARGE SCALE GENOMIC DNA]</scope>
    <source>
        <strain evidence="3">JCM 19212</strain>
    </source>
</reference>
<dbReference type="PANTHER" id="PTHR12461">
    <property type="entry name" value="HYPOXIA-INDUCIBLE FACTOR 1 ALPHA INHIBITOR-RELATED"/>
    <property type="match status" value="1"/>
</dbReference>
<dbReference type="PANTHER" id="PTHR12461:SF105">
    <property type="entry name" value="HYPOXIA-INDUCIBLE FACTOR 1-ALPHA INHIBITOR"/>
    <property type="match status" value="1"/>
</dbReference>
<organism evidence="2 3">
    <name type="scientific">Lysobacter panacisoli</name>
    <dbReference type="NCBI Taxonomy" id="1255263"/>
    <lineage>
        <taxon>Bacteria</taxon>
        <taxon>Pseudomonadati</taxon>
        <taxon>Pseudomonadota</taxon>
        <taxon>Gammaproteobacteria</taxon>
        <taxon>Lysobacterales</taxon>
        <taxon>Lysobacteraceae</taxon>
        <taxon>Lysobacter</taxon>
    </lineage>
</organism>
<proteinExistence type="predicted"/>
<evidence type="ECO:0000313" key="2">
    <source>
        <dbReference type="EMBL" id="GAA5072532.1"/>
    </source>
</evidence>
<dbReference type="EMBL" id="BAABKY010000002">
    <property type="protein sequence ID" value="GAA5072532.1"/>
    <property type="molecule type" value="Genomic_DNA"/>
</dbReference>
<dbReference type="InterPro" id="IPR003347">
    <property type="entry name" value="JmjC_dom"/>
</dbReference>
<keyword evidence="3" id="KW-1185">Reference proteome</keyword>
<protein>
    <submittedName>
        <fullName evidence="2">Cupin-like domain-containing protein</fullName>
    </submittedName>
</protein>
<feature type="domain" description="JmjC" evidence="1">
    <location>
        <begin position="121"/>
        <end position="273"/>
    </location>
</feature>